<keyword evidence="7 9" id="KW-0378">Hydrolase</keyword>
<comment type="caution">
    <text evidence="9">The sequence shown here is derived from an EMBL/GenBank/DDBJ whole genome shotgun (WGS) entry which is preliminary data.</text>
</comment>
<dbReference type="InterPro" id="IPR006148">
    <property type="entry name" value="Glc/Gal-6P_isomerase"/>
</dbReference>
<dbReference type="EC" id="3.1.1.31" evidence="5 7"/>
<dbReference type="RefSeq" id="WP_055204758.1">
    <property type="nucleotide sequence ID" value="NZ_JACOOK010000003.1"/>
</dbReference>
<evidence type="ECO:0000256" key="6">
    <source>
        <dbReference type="ARBA" id="ARBA00020337"/>
    </source>
</evidence>
<evidence type="ECO:0000256" key="2">
    <source>
        <dbReference type="ARBA" id="ARBA00002681"/>
    </source>
</evidence>
<sequence>MEMLSFDCVHDALQAMTEQLAAAVRQKTDGPFHIALSGGGTAKLLFRLWAQEYVRKIAWSRLRFYWVDERCVPPDDPESNFKYADELLFQKIGIPDNHLFRIRGEEDPEQEARRYAAAVRAELPLQDGLPRFDAVVLGIGDDGHTASIFPHTPGLLTDPACYAVSRHPVTGQWRITMTGPLILNGAELLFPVIGPGKAEILQKIDGPQGAEYPAGYILRRAERAAVYTNCKI</sequence>
<reference evidence="9 10" key="1">
    <citation type="submission" date="2020-08" db="EMBL/GenBank/DDBJ databases">
        <title>Genome public.</title>
        <authorList>
            <person name="Liu C."/>
            <person name="Sun Q."/>
        </authorList>
    </citation>
    <scope>NUCLEOTIDE SEQUENCE [LARGE SCALE GENOMIC DNA]</scope>
    <source>
        <strain evidence="9 10">New-7</strain>
    </source>
</reference>
<dbReference type="Pfam" id="PF01182">
    <property type="entry name" value="Glucosamine_iso"/>
    <property type="match status" value="1"/>
</dbReference>
<accession>A0ABR7CM97</accession>
<dbReference type="PANTHER" id="PTHR11054">
    <property type="entry name" value="6-PHOSPHOGLUCONOLACTONASE"/>
    <property type="match status" value="1"/>
</dbReference>
<keyword evidence="10" id="KW-1185">Reference proteome</keyword>
<proteinExistence type="inferred from homology"/>
<evidence type="ECO:0000256" key="3">
    <source>
        <dbReference type="ARBA" id="ARBA00004961"/>
    </source>
</evidence>
<dbReference type="GO" id="GO:0017057">
    <property type="term" value="F:6-phosphogluconolactonase activity"/>
    <property type="evidence" value="ECO:0007669"/>
    <property type="project" value="UniProtKB-EC"/>
</dbReference>
<organism evidence="9 10">
    <name type="scientific">Alistipes hominis</name>
    <dbReference type="NCBI Taxonomy" id="2763015"/>
    <lineage>
        <taxon>Bacteria</taxon>
        <taxon>Pseudomonadati</taxon>
        <taxon>Bacteroidota</taxon>
        <taxon>Bacteroidia</taxon>
        <taxon>Bacteroidales</taxon>
        <taxon>Rikenellaceae</taxon>
        <taxon>Alistipes</taxon>
    </lineage>
</organism>
<evidence type="ECO:0000313" key="10">
    <source>
        <dbReference type="Proteomes" id="UP000636891"/>
    </source>
</evidence>
<dbReference type="NCBIfam" id="TIGR01198">
    <property type="entry name" value="pgl"/>
    <property type="match status" value="1"/>
</dbReference>
<evidence type="ECO:0000256" key="4">
    <source>
        <dbReference type="ARBA" id="ARBA00010662"/>
    </source>
</evidence>
<evidence type="ECO:0000256" key="5">
    <source>
        <dbReference type="ARBA" id="ARBA00013198"/>
    </source>
</evidence>
<dbReference type="PANTHER" id="PTHR11054:SF0">
    <property type="entry name" value="6-PHOSPHOGLUCONOLACTONASE"/>
    <property type="match status" value="1"/>
</dbReference>
<dbReference type="SUPFAM" id="SSF100950">
    <property type="entry name" value="NagB/RpiA/CoA transferase-like"/>
    <property type="match status" value="1"/>
</dbReference>
<comment type="catalytic activity">
    <reaction evidence="1 7">
        <text>6-phospho-D-glucono-1,5-lactone + H2O = 6-phospho-D-gluconate + H(+)</text>
        <dbReference type="Rhea" id="RHEA:12556"/>
        <dbReference type="ChEBI" id="CHEBI:15377"/>
        <dbReference type="ChEBI" id="CHEBI:15378"/>
        <dbReference type="ChEBI" id="CHEBI:57955"/>
        <dbReference type="ChEBI" id="CHEBI:58759"/>
        <dbReference type="EC" id="3.1.1.31"/>
    </reaction>
</comment>
<evidence type="ECO:0000313" key="9">
    <source>
        <dbReference type="EMBL" id="MBC5616788.1"/>
    </source>
</evidence>
<dbReference type="InterPro" id="IPR037171">
    <property type="entry name" value="NagB/RpiA_transferase-like"/>
</dbReference>
<feature type="domain" description="Glucosamine/galactosamine-6-phosphate isomerase" evidence="8">
    <location>
        <begin position="9"/>
        <end position="222"/>
    </location>
</feature>
<comment type="pathway">
    <text evidence="3 7">Carbohydrate degradation; pentose phosphate pathway; D-ribulose 5-phosphate from D-glucose 6-phosphate (oxidative stage): step 2/3.</text>
</comment>
<dbReference type="Proteomes" id="UP000636891">
    <property type="component" value="Unassembled WGS sequence"/>
</dbReference>
<evidence type="ECO:0000256" key="7">
    <source>
        <dbReference type="RuleBase" id="RU365095"/>
    </source>
</evidence>
<evidence type="ECO:0000259" key="8">
    <source>
        <dbReference type="Pfam" id="PF01182"/>
    </source>
</evidence>
<dbReference type="Gene3D" id="3.40.50.1360">
    <property type="match status" value="1"/>
</dbReference>
<dbReference type="InterPro" id="IPR005900">
    <property type="entry name" value="6-phosphogluconolactonase_DevB"/>
</dbReference>
<dbReference type="CDD" id="cd01400">
    <property type="entry name" value="6PGL"/>
    <property type="match status" value="1"/>
</dbReference>
<evidence type="ECO:0000256" key="1">
    <source>
        <dbReference type="ARBA" id="ARBA00000832"/>
    </source>
</evidence>
<gene>
    <name evidence="7 9" type="primary">pgl</name>
    <name evidence="9" type="ORF">H8S08_07110</name>
</gene>
<comment type="function">
    <text evidence="2 7">Hydrolysis of 6-phosphogluconolactone to 6-phosphogluconate.</text>
</comment>
<dbReference type="InterPro" id="IPR039104">
    <property type="entry name" value="6PGL"/>
</dbReference>
<comment type="similarity">
    <text evidence="4 7">Belongs to the glucosamine/galactosamine-6-phosphate isomerase family. 6-phosphogluconolactonase subfamily.</text>
</comment>
<dbReference type="EMBL" id="JACOOK010000003">
    <property type="protein sequence ID" value="MBC5616788.1"/>
    <property type="molecule type" value="Genomic_DNA"/>
</dbReference>
<name>A0ABR7CM97_9BACT</name>
<protein>
    <recommendedName>
        <fullName evidence="6 7">6-phosphogluconolactonase</fullName>
        <shortName evidence="7">6PGL</shortName>
        <ecNumber evidence="5 7">3.1.1.31</ecNumber>
    </recommendedName>
</protein>